<name>A0A022RSV2_ERYGU</name>
<sequence length="72" mass="8385">MSDRYKHQQLRIGLVSPQQIGDWATKRLPANGNFLVYKNLNLCLWKLSSNRNKKEDPKFCEQCGVDFADSRI</sequence>
<dbReference type="EMBL" id="KI630241">
    <property type="protein sequence ID" value="EYU43597.1"/>
    <property type="molecule type" value="Genomic_DNA"/>
</dbReference>
<organism evidence="1 2">
    <name type="scientific">Erythranthe guttata</name>
    <name type="common">Yellow monkey flower</name>
    <name type="synonym">Mimulus guttatus</name>
    <dbReference type="NCBI Taxonomy" id="4155"/>
    <lineage>
        <taxon>Eukaryota</taxon>
        <taxon>Viridiplantae</taxon>
        <taxon>Streptophyta</taxon>
        <taxon>Embryophyta</taxon>
        <taxon>Tracheophyta</taxon>
        <taxon>Spermatophyta</taxon>
        <taxon>Magnoliopsida</taxon>
        <taxon>eudicotyledons</taxon>
        <taxon>Gunneridae</taxon>
        <taxon>Pentapetalae</taxon>
        <taxon>asterids</taxon>
        <taxon>lamiids</taxon>
        <taxon>Lamiales</taxon>
        <taxon>Phrymaceae</taxon>
        <taxon>Erythranthe</taxon>
    </lineage>
</organism>
<dbReference type="STRING" id="4155.A0A022RSV2"/>
<dbReference type="AlphaFoldDB" id="A0A022RSV2"/>
<evidence type="ECO:0000313" key="1">
    <source>
        <dbReference type="EMBL" id="EYU43597.1"/>
    </source>
</evidence>
<reference evidence="1 2" key="1">
    <citation type="journal article" date="2013" name="Proc. Natl. Acad. Sci. U.S.A.">
        <title>Fine-scale variation in meiotic recombination in Mimulus inferred from population shotgun sequencing.</title>
        <authorList>
            <person name="Hellsten U."/>
            <person name="Wright K.M."/>
            <person name="Jenkins J."/>
            <person name="Shu S."/>
            <person name="Yuan Y."/>
            <person name="Wessler S.R."/>
            <person name="Schmutz J."/>
            <person name="Willis J.H."/>
            <person name="Rokhsar D.S."/>
        </authorList>
    </citation>
    <scope>NUCLEOTIDE SEQUENCE [LARGE SCALE GENOMIC DNA]</scope>
    <source>
        <strain evidence="2">cv. DUN x IM62</strain>
    </source>
</reference>
<proteinExistence type="predicted"/>
<dbReference type="Proteomes" id="UP000030748">
    <property type="component" value="Unassembled WGS sequence"/>
</dbReference>
<accession>A0A022RSV2</accession>
<evidence type="ECO:0000313" key="2">
    <source>
        <dbReference type="Proteomes" id="UP000030748"/>
    </source>
</evidence>
<keyword evidence="2" id="KW-1185">Reference proteome</keyword>
<protein>
    <submittedName>
        <fullName evidence="1">Uncharacterized protein</fullName>
    </submittedName>
</protein>
<gene>
    <name evidence="1" type="ORF">MIMGU_mgv11b021258mg</name>
</gene>